<dbReference type="Proteomes" id="UP000886611">
    <property type="component" value="Unassembled WGS sequence"/>
</dbReference>
<dbReference type="Pfam" id="PF17862">
    <property type="entry name" value="AAA_lid_3"/>
    <property type="match status" value="1"/>
</dbReference>
<dbReference type="GO" id="GO:0016887">
    <property type="term" value="F:ATP hydrolysis activity"/>
    <property type="evidence" value="ECO:0007669"/>
    <property type="project" value="InterPro"/>
</dbReference>
<organism evidence="8 9">
    <name type="scientific">Polypterus senegalus</name>
    <name type="common">Senegal bichir</name>
    <dbReference type="NCBI Taxonomy" id="55291"/>
    <lineage>
        <taxon>Eukaryota</taxon>
        <taxon>Metazoa</taxon>
        <taxon>Chordata</taxon>
        <taxon>Craniata</taxon>
        <taxon>Vertebrata</taxon>
        <taxon>Euteleostomi</taxon>
        <taxon>Actinopterygii</taxon>
        <taxon>Polypteriformes</taxon>
        <taxon>Polypteridae</taxon>
        <taxon>Polypterus</taxon>
    </lineage>
</organism>
<gene>
    <name evidence="8" type="primary">Atad1a</name>
    <name evidence="8" type="ORF">GTO96_0004207</name>
</gene>
<dbReference type="EMBL" id="JAATIS010000220">
    <property type="protein sequence ID" value="KAG2469095.1"/>
    <property type="molecule type" value="Genomic_DNA"/>
</dbReference>
<dbReference type="InterPro" id="IPR041569">
    <property type="entry name" value="AAA_lid_3"/>
</dbReference>
<dbReference type="GO" id="GO:0005524">
    <property type="term" value="F:ATP binding"/>
    <property type="evidence" value="ECO:0007669"/>
    <property type="project" value="UniProtKB-KW"/>
</dbReference>
<sequence length="336" mass="38463">MEALLRLSAVVQAQDQWANSEPRCLAQRVCIWFRNCSSEMLLKEIPRDTLVRPLSRNEVVGLLVRLTIFGAATYFSIKWVVDALDPTRKQKLQEKKKAEELMKQIGVEGIKLTEYEMNIASHLVNPRSIKVTWRDIAGLDDVITELQDTVILPFQKRHLFKGSKLFQPPKDSFLRNRSSLDHEATAMMKAQFMSLWDGLDTGTDCQVMVMGASNRPQDVDPAILRRMPTTFQINLPLSNAINLKEIAEKTDGYAGSDLKELCRDAAMYRVRDYVRKQQMRQIVQQLKSNGENEERPVDEDCLRPITQIDLLFAVEKMKESKAATSSEIAMREFPLD</sequence>
<evidence type="ECO:0000256" key="2">
    <source>
        <dbReference type="ARBA" id="ARBA00022741"/>
    </source>
</evidence>
<evidence type="ECO:0000256" key="5">
    <source>
        <dbReference type="RuleBase" id="RU003651"/>
    </source>
</evidence>
<feature type="non-terminal residue" evidence="8">
    <location>
        <position position="1"/>
    </location>
</feature>
<reference evidence="8 9" key="1">
    <citation type="journal article" date="2021" name="Cell">
        <title>Tracing the genetic footprints of vertebrate landing in non-teleost ray-finned fishes.</title>
        <authorList>
            <person name="Bi X."/>
            <person name="Wang K."/>
            <person name="Yang L."/>
            <person name="Pan H."/>
            <person name="Jiang H."/>
            <person name="Wei Q."/>
            <person name="Fang M."/>
            <person name="Yu H."/>
            <person name="Zhu C."/>
            <person name="Cai Y."/>
            <person name="He Y."/>
            <person name="Gan X."/>
            <person name="Zeng H."/>
            <person name="Yu D."/>
            <person name="Zhu Y."/>
            <person name="Jiang H."/>
            <person name="Qiu Q."/>
            <person name="Yang H."/>
            <person name="Zhang Y.E."/>
            <person name="Wang W."/>
            <person name="Zhu M."/>
            <person name="He S."/>
            <person name="Zhang G."/>
        </authorList>
    </citation>
    <scope>NUCLEOTIDE SEQUENCE [LARGE SCALE GENOMIC DNA]</scope>
    <source>
        <strain evidence="8">Bchr_013</strain>
    </source>
</reference>
<evidence type="ECO:0000259" key="6">
    <source>
        <dbReference type="Pfam" id="PF00004"/>
    </source>
</evidence>
<feature type="domain" description="ATPase AAA-type core" evidence="6">
    <location>
        <begin position="171"/>
        <end position="234"/>
    </location>
</feature>
<evidence type="ECO:0000313" key="8">
    <source>
        <dbReference type="EMBL" id="KAG2469095.1"/>
    </source>
</evidence>
<dbReference type="SUPFAM" id="SSF52540">
    <property type="entry name" value="P-loop containing nucleoside triphosphate hydrolases"/>
    <property type="match status" value="1"/>
</dbReference>
<evidence type="ECO:0000313" key="9">
    <source>
        <dbReference type="Proteomes" id="UP000886611"/>
    </source>
</evidence>
<protein>
    <submittedName>
        <fullName evidence="8">ATD1A protein</fullName>
    </submittedName>
</protein>
<keyword evidence="4" id="KW-0496">Mitochondrion</keyword>
<feature type="domain" description="AAA ATPase AAA+ lid" evidence="7">
    <location>
        <begin position="241"/>
        <end position="282"/>
    </location>
</feature>
<accession>A0A8X7XH76</accession>
<evidence type="ECO:0000259" key="7">
    <source>
        <dbReference type="Pfam" id="PF17862"/>
    </source>
</evidence>
<comment type="caution">
    <text evidence="8">The sequence shown here is derived from an EMBL/GenBank/DDBJ whole genome shotgun (WGS) entry which is preliminary data.</text>
</comment>
<dbReference type="Gene3D" id="1.10.8.60">
    <property type="match status" value="1"/>
</dbReference>
<dbReference type="GO" id="GO:0140570">
    <property type="term" value="P:extraction of mislocalized protein from mitochondrial outer membrane"/>
    <property type="evidence" value="ECO:0007669"/>
    <property type="project" value="TreeGrafter"/>
</dbReference>
<evidence type="ECO:0000256" key="3">
    <source>
        <dbReference type="ARBA" id="ARBA00022840"/>
    </source>
</evidence>
<dbReference type="InterPro" id="IPR003960">
    <property type="entry name" value="ATPase_AAA_CS"/>
</dbReference>
<keyword evidence="9" id="KW-1185">Reference proteome</keyword>
<evidence type="ECO:0000256" key="1">
    <source>
        <dbReference type="ARBA" id="ARBA00004304"/>
    </source>
</evidence>
<comment type="subcellular location">
    <subcellularLocation>
        <location evidence="1">Mitochondrion membrane</location>
        <topology evidence="1">Single-pass membrane protein</topology>
    </subcellularLocation>
</comment>
<dbReference type="PANTHER" id="PTHR45644">
    <property type="entry name" value="AAA ATPASE, PUTATIVE (AFU_ORTHOLOGUE AFUA_2G12920)-RELATED-RELATED"/>
    <property type="match status" value="1"/>
</dbReference>
<evidence type="ECO:0000256" key="4">
    <source>
        <dbReference type="ARBA" id="ARBA00023128"/>
    </source>
</evidence>
<proteinExistence type="inferred from homology"/>
<keyword evidence="3 5" id="KW-0067">ATP-binding</keyword>
<dbReference type="PROSITE" id="PS00674">
    <property type="entry name" value="AAA"/>
    <property type="match status" value="1"/>
</dbReference>
<dbReference type="PANTHER" id="PTHR45644:SF8">
    <property type="entry name" value="OUTER MITOCHONDRIAL TRANSMEMBRANE HELIX TRANSLOCASE"/>
    <property type="match status" value="1"/>
</dbReference>
<keyword evidence="2 5" id="KW-0547">Nucleotide-binding</keyword>
<dbReference type="InterPro" id="IPR003959">
    <property type="entry name" value="ATPase_AAA_core"/>
</dbReference>
<dbReference type="Gene3D" id="3.40.50.300">
    <property type="entry name" value="P-loop containing nucleotide triphosphate hydrolases"/>
    <property type="match status" value="2"/>
</dbReference>
<name>A0A8X7XH76_POLSE</name>
<dbReference type="GO" id="GO:0005741">
    <property type="term" value="C:mitochondrial outer membrane"/>
    <property type="evidence" value="ECO:0007669"/>
    <property type="project" value="TreeGrafter"/>
</dbReference>
<dbReference type="InterPro" id="IPR051701">
    <property type="entry name" value="Mito_OM_Translocase_MSP1"/>
</dbReference>
<dbReference type="AlphaFoldDB" id="A0A8X7XH76"/>
<feature type="non-terminal residue" evidence="8">
    <location>
        <position position="336"/>
    </location>
</feature>
<dbReference type="InterPro" id="IPR027417">
    <property type="entry name" value="P-loop_NTPase"/>
</dbReference>
<comment type="similarity">
    <text evidence="5">Belongs to the AAA ATPase family.</text>
</comment>
<dbReference type="Pfam" id="PF00004">
    <property type="entry name" value="AAA"/>
    <property type="match status" value="1"/>
</dbReference>